<reference evidence="1" key="1">
    <citation type="submission" date="2020-05" db="EMBL/GenBank/DDBJ databases">
        <title>Large-scale comparative analyses of tick genomes elucidate their genetic diversity and vector capacities.</title>
        <authorList>
            <person name="Jia N."/>
            <person name="Wang J."/>
            <person name="Shi W."/>
            <person name="Du L."/>
            <person name="Sun Y."/>
            <person name="Zhan W."/>
            <person name="Jiang J."/>
            <person name="Wang Q."/>
            <person name="Zhang B."/>
            <person name="Ji P."/>
            <person name="Sakyi L.B."/>
            <person name="Cui X."/>
            <person name="Yuan T."/>
            <person name="Jiang B."/>
            <person name="Yang W."/>
            <person name="Lam T.T.-Y."/>
            <person name="Chang Q."/>
            <person name="Ding S."/>
            <person name="Wang X."/>
            <person name="Zhu J."/>
            <person name="Ruan X."/>
            <person name="Zhao L."/>
            <person name="Wei J."/>
            <person name="Que T."/>
            <person name="Du C."/>
            <person name="Cheng J."/>
            <person name="Dai P."/>
            <person name="Han X."/>
            <person name="Huang E."/>
            <person name="Gao Y."/>
            <person name="Liu J."/>
            <person name="Shao H."/>
            <person name="Ye R."/>
            <person name="Li L."/>
            <person name="Wei W."/>
            <person name="Wang X."/>
            <person name="Wang C."/>
            <person name="Yang T."/>
            <person name="Huo Q."/>
            <person name="Li W."/>
            <person name="Guo W."/>
            <person name="Chen H."/>
            <person name="Zhou L."/>
            <person name="Ni X."/>
            <person name="Tian J."/>
            <person name="Zhou Y."/>
            <person name="Sheng Y."/>
            <person name="Liu T."/>
            <person name="Pan Y."/>
            <person name="Xia L."/>
            <person name="Li J."/>
            <person name="Zhao F."/>
            <person name="Cao W."/>
        </authorList>
    </citation>
    <scope>NUCLEOTIDE SEQUENCE</scope>
    <source>
        <strain evidence="1">Hyas-2018</strain>
    </source>
</reference>
<gene>
    <name evidence="1" type="ORF">HPB50_004687</name>
</gene>
<dbReference type="EMBL" id="CM023482">
    <property type="protein sequence ID" value="KAH6937847.1"/>
    <property type="molecule type" value="Genomic_DNA"/>
</dbReference>
<dbReference type="Proteomes" id="UP000821845">
    <property type="component" value="Chromosome 2"/>
</dbReference>
<evidence type="ECO:0000313" key="2">
    <source>
        <dbReference type="Proteomes" id="UP000821845"/>
    </source>
</evidence>
<protein>
    <submittedName>
        <fullName evidence="1">Uncharacterized protein</fullName>
    </submittedName>
</protein>
<name>A0ACB7SRS4_HYAAI</name>
<comment type="caution">
    <text evidence="1">The sequence shown here is derived from an EMBL/GenBank/DDBJ whole genome shotgun (WGS) entry which is preliminary data.</text>
</comment>
<accession>A0ACB7SRS4</accession>
<organism evidence="1 2">
    <name type="scientific">Hyalomma asiaticum</name>
    <name type="common">Tick</name>
    <dbReference type="NCBI Taxonomy" id="266040"/>
    <lineage>
        <taxon>Eukaryota</taxon>
        <taxon>Metazoa</taxon>
        <taxon>Ecdysozoa</taxon>
        <taxon>Arthropoda</taxon>
        <taxon>Chelicerata</taxon>
        <taxon>Arachnida</taxon>
        <taxon>Acari</taxon>
        <taxon>Parasitiformes</taxon>
        <taxon>Ixodida</taxon>
        <taxon>Ixodoidea</taxon>
        <taxon>Ixodidae</taxon>
        <taxon>Hyalomminae</taxon>
        <taxon>Hyalomma</taxon>
    </lineage>
</organism>
<proteinExistence type="predicted"/>
<sequence length="192" mass="22320">MARFTQGRRPCCARWEQALLFRACRTPLRLGEPLQREPECTVARKTTARLMFFTAGSDRQSVPNDTGIATTNGVSQRRQKMPKPKQNATLCVTRLHSEDFSFPSSMLRTSEPDMTKTNPPVKKRWRQRRPYTWLRPSRLFALELQGPVIGRTPRNGFVRSPRPRRRALGDNGTPRESRFRGRRRWLASRRAL</sequence>
<keyword evidence="2" id="KW-1185">Reference proteome</keyword>
<evidence type="ECO:0000313" key="1">
    <source>
        <dbReference type="EMBL" id="KAH6937847.1"/>
    </source>
</evidence>